<organism evidence="1 2">
    <name type="scientific">Actinomadura nitritigenes</name>
    <dbReference type="NCBI Taxonomy" id="134602"/>
    <lineage>
        <taxon>Bacteria</taxon>
        <taxon>Bacillati</taxon>
        <taxon>Actinomycetota</taxon>
        <taxon>Actinomycetes</taxon>
        <taxon>Streptosporangiales</taxon>
        <taxon>Thermomonosporaceae</taxon>
        <taxon>Actinomadura</taxon>
    </lineage>
</organism>
<accession>A0ABS3RFK1</accession>
<dbReference type="Proteomes" id="UP000666915">
    <property type="component" value="Unassembled WGS sequence"/>
</dbReference>
<dbReference type="EMBL" id="JAGEOK010000058">
    <property type="protein sequence ID" value="MBO2445015.1"/>
    <property type="molecule type" value="Genomic_DNA"/>
</dbReference>
<dbReference type="RefSeq" id="WP_208273977.1">
    <property type="nucleotide sequence ID" value="NZ_BAAAGM010000080.1"/>
</dbReference>
<name>A0ABS3RFK1_9ACTN</name>
<protein>
    <submittedName>
        <fullName evidence="1">Uncharacterized protein</fullName>
    </submittedName>
</protein>
<reference evidence="1 2" key="1">
    <citation type="submission" date="2021-03" db="EMBL/GenBank/DDBJ databases">
        <authorList>
            <person name="Kanchanasin P."/>
            <person name="Saeng-In P."/>
            <person name="Phongsopitanun W."/>
            <person name="Yuki M."/>
            <person name="Kudo T."/>
            <person name="Ohkuma M."/>
            <person name="Tanasupawat S."/>
        </authorList>
    </citation>
    <scope>NUCLEOTIDE SEQUENCE [LARGE SCALE GENOMIC DNA]</scope>
    <source>
        <strain evidence="1 2">L46</strain>
    </source>
</reference>
<comment type="caution">
    <text evidence="1">The sequence shown here is derived from an EMBL/GenBank/DDBJ whole genome shotgun (WGS) entry which is preliminary data.</text>
</comment>
<gene>
    <name evidence="1" type="ORF">J4557_46685</name>
</gene>
<proteinExistence type="predicted"/>
<evidence type="ECO:0000313" key="1">
    <source>
        <dbReference type="EMBL" id="MBO2445015.1"/>
    </source>
</evidence>
<keyword evidence="2" id="KW-1185">Reference proteome</keyword>
<sequence>MSERVGFLSGGPVSPDGRHLLILPGDITEFVDPGVTDHDLSARYALDTVVRVPKVVVYSAIYLDGPLSGQKTGALATNQLGNRHEVYLPPRPGGPVVTYEVVKLNQDGCPAELRLVKPEEGT</sequence>
<evidence type="ECO:0000313" key="2">
    <source>
        <dbReference type="Proteomes" id="UP000666915"/>
    </source>
</evidence>